<reference evidence="4 5" key="1">
    <citation type="submission" date="2015-04" db="EMBL/GenBank/DDBJ databases">
        <title>Draft genome sequence of Rathayibacter toxicus strain FH-142 (AKA 70134 or CS 32), a Western Australian isolate.</title>
        <authorList>
            <consortium name="Consortium for Microbial Forensics and Genomics (microFORGE)"/>
            <person name="Knight B.M."/>
            <person name="Roberts D.P."/>
            <person name="Lin D."/>
            <person name="Hari K."/>
            <person name="Fletcher J."/>
            <person name="Melcher U."/>
            <person name="Blagden T."/>
            <person name="Luster D.G."/>
            <person name="Sechler A.J."/>
            <person name="Schneider W.L."/>
            <person name="Winegar R.A."/>
        </authorList>
    </citation>
    <scope>NUCLEOTIDE SEQUENCE [LARGE SCALE GENOMIC DNA]</scope>
    <source>
        <strain evidence="4 5">FH142</strain>
    </source>
</reference>
<name>A0A0C5B8X8_9MICO</name>
<dbReference type="InterPro" id="IPR000572">
    <property type="entry name" value="OxRdtase_Mopterin-bd_dom"/>
</dbReference>
<dbReference type="KEGG" id="rtx:TI83_03675"/>
<dbReference type="PANTHER" id="PTHR19372:SF7">
    <property type="entry name" value="SULFITE OXIDASE, MITOCHONDRIAL"/>
    <property type="match status" value="1"/>
</dbReference>
<evidence type="ECO:0000256" key="2">
    <source>
        <dbReference type="SAM" id="Phobius"/>
    </source>
</evidence>
<sequence length="511" mass="53589">MSPRKAVLFAMVAGIVSVVVALAIAEVVAVFTGAEGSPLVAIGHLLFETEPSGLLAAAIAGKGPGTRFVVLIVGAVAVTLLTVVAGLLEFRRPPRGVLVLVIVSAVSAFAAVTREGATGLDLVPSVVGLVAGAAVLRSASVRLRNWDQEQVNGTTGRRSFLRFVGVAGVAAIVAGAGARVVTAASAAVAAVRQAVTLPPPARPAPALPPSALLDDITGISPFITPNSAFFRVDNALSVPSVDPANWTLRIHGLVEEEVTLTWAELLALPLEEHLITLACVSNDVGGELIGTARWLGYRVHELLARARPLPVADMVLSRSVDGFTASSPLEILQDPDRASLLAVGMNGEPLPVEHGFPVRMIVPGLYGYVSATKWVTELKVTTFAADRAYWSTRGRSERAPVKIESRIDMPKQGRPMKAGRVVVAGVAWAPHTGIAKVEIQVDGGDWQQARLADVVTADTWVQWVFEWDATAGDHVLVVRATDTMGLMQTSVEAPPSPNGASGWHTRTVAVS</sequence>
<proteinExistence type="predicted"/>
<dbReference type="STRING" id="145458.APU90_02795"/>
<dbReference type="Gene3D" id="2.60.40.650">
    <property type="match status" value="1"/>
</dbReference>
<feature type="transmembrane region" description="Helical" evidence="2">
    <location>
        <begin position="119"/>
        <end position="139"/>
    </location>
</feature>
<keyword evidence="2" id="KW-0812">Transmembrane</keyword>
<dbReference type="SUPFAM" id="SSF81296">
    <property type="entry name" value="E set domains"/>
    <property type="match status" value="1"/>
</dbReference>
<keyword evidence="2" id="KW-1133">Transmembrane helix</keyword>
<dbReference type="GO" id="GO:0008482">
    <property type="term" value="F:sulfite oxidase activity"/>
    <property type="evidence" value="ECO:0007669"/>
    <property type="project" value="TreeGrafter"/>
</dbReference>
<dbReference type="InterPro" id="IPR036374">
    <property type="entry name" value="OxRdtase_Mopterin-bd_sf"/>
</dbReference>
<evidence type="ECO:0000313" key="4">
    <source>
        <dbReference type="EMBL" id="KKM46327.1"/>
    </source>
</evidence>
<evidence type="ECO:0000256" key="1">
    <source>
        <dbReference type="SAM" id="MobiDB-lite"/>
    </source>
</evidence>
<dbReference type="GO" id="GO:0020037">
    <property type="term" value="F:heme binding"/>
    <property type="evidence" value="ECO:0007669"/>
    <property type="project" value="TreeGrafter"/>
</dbReference>
<feature type="region of interest" description="Disordered" evidence="1">
    <location>
        <begin position="491"/>
        <end position="511"/>
    </location>
</feature>
<dbReference type="AlphaFoldDB" id="A0A0C5B8X8"/>
<dbReference type="PATRIC" id="fig|145458.7.peg.853"/>
<feature type="transmembrane region" description="Helical" evidence="2">
    <location>
        <begin position="68"/>
        <end position="88"/>
    </location>
</feature>
<evidence type="ECO:0000259" key="3">
    <source>
        <dbReference type="Pfam" id="PF00174"/>
    </source>
</evidence>
<feature type="transmembrane region" description="Helical" evidence="2">
    <location>
        <begin position="95"/>
        <end position="113"/>
    </location>
</feature>
<keyword evidence="2" id="KW-0472">Membrane</keyword>
<dbReference type="GeneID" id="93667630"/>
<organism evidence="4 5">
    <name type="scientific">Rathayibacter toxicus</name>
    <dbReference type="NCBI Taxonomy" id="145458"/>
    <lineage>
        <taxon>Bacteria</taxon>
        <taxon>Bacillati</taxon>
        <taxon>Actinomycetota</taxon>
        <taxon>Actinomycetes</taxon>
        <taxon>Micrococcales</taxon>
        <taxon>Microbacteriaceae</taxon>
        <taxon>Rathayibacter</taxon>
    </lineage>
</organism>
<keyword evidence="5" id="KW-1185">Reference proteome</keyword>
<feature type="transmembrane region" description="Helical" evidence="2">
    <location>
        <begin position="7"/>
        <end position="31"/>
    </location>
</feature>
<dbReference type="Gene3D" id="3.90.420.10">
    <property type="entry name" value="Oxidoreductase, molybdopterin-binding domain"/>
    <property type="match status" value="1"/>
</dbReference>
<accession>A0A0C5B8X8</accession>
<evidence type="ECO:0000313" key="5">
    <source>
        <dbReference type="Proteomes" id="UP000052979"/>
    </source>
</evidence>
<dbReference type="GO" id="GO:0043546">
    <property type="term" value="F:molybdopterin cofactor binding"/>
    <property type="evidence" value="ECO:0007669"/>
    <property type="project" value="TreeGrafter"/>
</dbReference>
<protein>
    <submittedName>
        <fullName evidence="4">Oxidoreductase</fullName>
    </submittedName>
</protein>
<dbReference type="SUPFAM" id="SSF56524">
    <property type="entry name" value="Oxidoreductase molybdopterin-binding domain"/>
    <property type="match status" value="1"/>
</dbReference>
<dbReference type="eggNOG" id="COG2041">
    <property type="taxonomic scope" value="Bacteria"/>
</dbReference>
<feature type="domain" description="Oxidoreductase molybdopterin-binding" evidence="3">
    <location>
        <begin position="236"/>
        <end position="386"/>
    </location>
</feature>
<dbReference type="RefSeq" id="WP_042733922.1">
    <property type="nucleotide sequence ID" value="NZ_CP010848.1"/>
</dbReference>
<dbReference type="EMBL" id="LBFI01000024">
    <property type="protein sequence ID" value="KKM46327.1"/>
    <property type="molecule type" value="Genomic_DNA"/>
</dbReference>
<gene>
    <name evidence="4" type="ORF">VT73_04695</name>
</gene>
<dbReference type="PANTHER" id="PTHR19372">
    <property type="entry name" value="SULFITE REDUCTASE"/>
    <property type="match status" value="1"/>
</dbReference>
<feature type="transmembrane region" description="Helical" evidence="2">
    <location>
        <begin position="160"/>
        <end position="178"/>
    </location>
</feature>
<dbReference type="Proteomes" id="UP000052979">
    <property type="component" value="Unassembled WGS sequence"/>
</dbReference>
<dbReference type="KEGG" id="rtc:APU90_02795"/>
<dbReference type="GO" id="GO:0006790">
    <property type="term" value="P:sulfur compound metabolic process"/>
    <property type="evidence" value="ECO:0007669"/>
    <property type="project" value="TreeGrafter"/>
</dbReference>
<dbReference type="InterPro" id="IPR014756">
    <property type="entry name" value="Ig_E-set"/>
</dbReference>
<comment type="caution">
    <text evidence="4">The sequence shown here is derived from an EMBL/GenBank/DDBJ whole genome shotgun (WGS) entry which is preliminary data.</text>
</comment>
<dbReference type="Pfam" id="PF00174">
    <property type="entry name" value="Oxidored_molyb"/>
    <property type="match status" value="1"/>
</dbReference>